<name>A0A8T1PH04_CARIL</name>
<gene>
    <name evidence="1" type="ORF">CIPAW_09G043400</name>
    <name evidence="2" type="ORF">I3842_09G043400</name>
</gene>
<reference evidence="2" key="2">
    <citation type="submission" date="2021-01" db="EMBL/GenBank/DDBJ databases">
        <authorList>
            <person name="Lovell J.T."/>
            <person name="Bentley N."/>
            <person name="Bhattarai G."/>
            <person name="Jenkins J.W."/>
            <person name="Sreedasyam A."/>
            <person name="Alarcon Y."/>
            <person name="Bock C."/>
            <person name="Boston L."/>
            <person name="Carlson J."/>
            <person name="Cervantes K."/>
            <person name="Clermont K."/>
            <person name="Krom N."/>
            <person name="Kubenka K."/>
            <person name="Mamidi S."/>
            <person name="Mattison C."/>
            <person name="Monteros M."/>
            <person name="Pisani C."/>
            <person name="Plott C."/>
            <person name="Rajasekar S."/>
            <person name="Rhein H.S."/>
            <person name="Rohla C."/>
            <person name="Song M."/>
            <person name="Hilaire R.S."/>
            <person name="Shu S."/>
            <person name="Wells L."/>
            <person name="Wang X."/>
            <person name="Webber J."/>
            <person name="Heerema R.J."/>
            <person name="Klein P."/>
            <person name="Conner P."/>
            <person name="Grauke L."/>
            <person name="Grimwood J."/>
            <person name="Schmutz J."/>
            <person name="Randall J.J."/>
        </authorList>
    </citation>
    <scope>NUCLEOTIDE SEQUENCE</scope>
    <source>
        <tissue evidence="2">Leaf</tissue>
    </source>
</reference>
<sequence>MAGLQYNFFPTDFYYPRTTPVNADSSSSGGGNNNMPVALRVQPPKVDADGDDVPERNKLCCQLPPPSTALVPSPCIIKSELRRKKAIIFVSNCSKN</sequence>
<dbReference type="EMBL" id="CM031833">
    <property type="protein sequence ID" value="KAG6694348.1"/>
    <property type="molecule type" value="Genomic_DNA"/>
</dbReference>
<dbReference type="Proteomes" id="UP000811609">
    <property type="component" value="Chromosome 9"/>
</dbReference>
<protein>
    <submittedName>
        <fullName evidence="1">Uncharacterized protein</fullName>
    </submittedName>
</protein>
<evidence type="ECO:0000313" key="2">
    <source>
        <dbReference type="EMBL" id="KAG6694348.1"/>
    </source>
</evidence>
<dbReference type="PANTHER" id="PTHR38223:SF4">
    <property type="match status" value="1"/>
</dbReference>
<evidence type="ECO:0000313" key="3">
    <source>
        <dbReference type="Proteomes" id="UP000811609"/>
    </source>
</evidence>
<reference evidence="1" key="1">
    <citation type="submission" date="2020-12" db="EMBL/GenBank/DDBJ databases">
        <title>WGS assembly of Carya illinoinensis cv. Pawnee.</title>
        <authorList>
            <person name="Platts A."/>
            <person name="Shu S."/>
            <person name="Wright S."/>
            <person name="Barry K."/>
            <person name="Edger P."/>
            <person name="Pires J.C."/>
            <person name="Schmutz J."/>
        </authorList>
    </citation>
    <scope>NUCLEOTIDE SEQUENCE</scope>
    <source>
        <tissue evidence="1">Leaf</tissue>
    </source>
</reference>
<evidence type="ECO:0000313" key="1">
    <source>
        <dbReference type="EMBL" id="KAG6641013.1"/>
    </source>
</evidence>
<dbReference type="EMBL" id="CM031817">
    <property type="protein sequence ID" value="KAG6641013.1"/>
    <property type="molecule type" value="Genomic_DNA"/>
</dbReference>
<proteinExistence type="predicted"/>
<keyword evidence="3" id="KW-1185">Reference proteome</keyword>
<comment type="caution">
    <text evidence="1">The sequence shown here is derived from an EMBL/GenBank/DDBJ whole genome shotgun (WGS) entry which is preliminary data.</text>
</comment>
<organism evidence="1 3">
    <name type="scientific">Carya illinoinensis</name>
    <name type="common">Pecan</name>
    <dbReference type="NCBI Taxonomy" id="32201"/>
    <lineage>
        <taxon>Eukaryota</taxon>
        <taxon>Viridiplantae</taxon>
        <taxon>Streptophyta</taxon>
        <taxon>Embryophyta</taxon>
        <taxon>Tracheophyta</taxon>
        <taxon>Spermatophyta</taxon>
        <taxon>Magnoliopsida</taxon>
        <taxon>eudicotyledons</taxon>
        <taxon>Gunneridae</taxon>
        <taxon>Pentapetalae</taxon>
        <taxon>rosids</taxon>
        <taxon>fabids</taxon>
        <taxon>Fagales</taxon>
        <taxon>Juglandaceae</taxon>
        <taxon>Carya</taxon>
    </lineage>
</organism>
<accession>A0A8T1PH04</accession>
<dbReference type="AlphaFoldDB" id="A0A8T1PH04"/>
<dbReference type="PANTHER" id="PTHR38223">
    <property type="match status" value="1"/>
</dbReference>
<dbReference type="Proteomes" id="UP000811246">
    <property type="component" value="Chromosome 9"/>
</dbReference>